<name>A0ABR3SL87_9PEZI</name>
<sequence>MPNTYDTKESVAKLAETEKANSRYPQYMKNVDVATLLSPENMDKAAEGGASSGTDSETSKTLDIPMRDGYMSQLLIHRPKNSPKRSPLVVMIYGGGWTIGDNRQLNPISRTVSGLYGATVVNISYRLAPAHKFPAGPHDAWDNLKWIAANYASLGANVDPGAGFVVGGASAGANLAAVVAQKWLDEKASPPLTGLYLSIPVLLDEEIVPDRYRDLWFSREQNANAVIVNADAMKRLMETYEPDVRSPDYSPFNSKTPHVGLPPAYIDVCGQDPLRDDGLVYERALRDHGVKTRLRVYPGVPHGHVMFPGLKPGQKAVYGTIEGFGWLLGDEKTAEQLEKAVPGAYFGAA</sequence>
<reference evidence="4 5" key="1">
    <citation type="submission" date="2024-02" db="EMBL/GenBank/DDBJ databases">
        <title>De novo assembly and annotation of 12 fungi associated with fruit tree decline syndrome in Ontario, Canada.</title>
        <authorList>
            <person name="Sulman M."/>
            <person name="Ellouze W."/>
            <person name="Ilyukhin E."/>
        </authorList>
    </citation>
    <scope>NUCLEOTIDE SEQUENCE [LARGE SCALE GENOMIC DNA]</scope>
    <source>
        <strain evidence="4 5">M1-105</strain>
    </source>
</reference>
<dbReference type="Gene3D" id="3.40.50.1820">
    <property type="entry name" value="alpha/beta hydrolase"/>
    <property type="match status" value="1"/>
</dbReference>
<evidence type="ECO:0000259" key="3">
    <source>
        <dbReference type="Pfam" id="PF07859"/>
    </source>
</evidence>
<proteinExistence type="predicted"/>
<accession>A0ABR3SL87</accession>
<gene>
    <name evidence="4" type="ORF">SLS56_008278</name>
</gene>
<feature type="compositionally biased region" description="Polar residues" evidence="2">
    <location>
        <begin position="52"/>
        <end position="61"/>
    </location>
</feature>
<comment type="caution">
    <text evidence="4">The sequence shown here is derived from an EMBL/GenBank/DDBJ whole genome shotgun (WGS) entry which is preliminary data.</text>
</comment>
<dbReference type="EMBL" id="JAJVDC020000119">
    <property type="protein sequence ID" value="KAL1623574.1"/>
    <property type="molecule type" value="Genomic_DNA"/>
</dbReference>
<dbReference type="InterPro" id="IPR013094">
    <property type="entry name" value="AB_hydrolase_3"/>
</dbReference>
<dbReference type="InterPro" id="IPR029058">
    <property type="entry name" value="AB_hydrolase_fold"/>
</dbReference>
<evidence type="ECO:0000313" key="5">
    <source>
        <dbReference type="Proteomes" id="UP001521116"/>
    </source>
</evidence>
<dbReference type="SUPFAM" id="SSF53474">
    <property type="entry name" value="alpha/beta-Hydrolases"/>
    <property type="match status" value="1"/>
</dbReference>
<organism evidence="4 5">
    <name type="scientific">Neofusicoccum ribis</name>
    <dbReference type="NCBI Taxonomy" id="45134"/>
    <lineage>
        <taxon>Eukaryota</taxon>
        <taxon>Fungi</taxon>
        <taxon>Dikarya</taxon>
        <taxon>Ascomycota</taxon>
        <taxon>Pezizomycotina</taxon>
        <taxon>Dothideomycetes</taxon>
        <taxon>Dothideomycetes incertae sedis</taxon>
        <taxon>Botryosphaeriales</taxon>
        <taxon>Botryosphaeriaceae</taxon>
        <taxon>Neofusicoccum</taxon>
    </lineage>
</organism>
<dbReference type="PANTHER" id="PTHR48081:SF8">
    <property type="entry name" value="ALPHA_BETA HYDROLASE FOLD-3 DOMAIN-CONTAINING PROTEIN-RELATED"/>
    <property type="match status" value="1"/>
</dbReference>
<evidence type="ECO:0000256" key="1">
    <source>
        <dbReference type="ARBA" id="ARBA00022801"/>
    </source>
</evidence>
<dbReference type="PANTHER" id="PTHR48081">
    <property type="entry name" value="AB HYDROLASE SUPERFAMILY PROTEIN C4A8.06C"/>
    <property type="match status" value="1"/>
</dbReference>
<feature type="region of interest" description="Disordered" evidence="2">
    <location>
        <begin position="43"/>
        <end position="62"/>
    </location>
</feature>
<evidence type="ECO:0000256" key="2">
    <source>
        <dbReference type="SAM" id="MobiDB-lite"/>
    </source>
</evidence>
<evidence type="ECO:0000313" key="4">
    <source>
        <dbReference type="EMBL" id="KAL1623574.1"/>
    </source>
</evidence>
<dbReference type="Pfam" id="PF07859">
    <property type="entry name" value="Abhydrolase_3"/>
    <property type="match status" value="1"/>
</dbReference>
<protein>
    <recommendedName>
        <fullName evidence="3">Alpha/beta hydrolase fold-3 domain-containing protein</fullName>
    </recommendedName>
</protein>
<dbReference type="Proteomes" id="UP001521116">
    <property type="component" value="Unassembled WGS sequence"/>
</dbReference>
<keyword evidence="5" id="KW-1185">Reference proteome</keyword>
<dbReference type="InterPro" id="IPR050300">
    <property type="entry name" value="GDXG_lipolytic_enzyme"/>
</dbReference>
<keyword evidence="1" id="KW-0378">Hydrolase</keyword>
<feature type="domain" description="Alpha/beta hydrolase fold-3" evidence="3">
    <location>
        <begin position="89"/>
        <end position="304"/>
    </location>
</feature>